<dbReference type="Proteomes" id="UP000198211">
    <property type="component" value="Unassembled WGS sequence"/>
</dbReference>
<accession>A0A225V484</accession>
<evidence type="ECO:0000313" key="1">
    <source>
        <dbReference type="EMBL" id="OWY99219.1"/>
    </source>
</evidence>
<dbReference type="EMBL" id="NBNE01008694">
    <property type="protein sequence ID" value="OWY99219.1"/>
    <property type="molecule type" value="Genomic_DNA"/>
</dbReference>
<gene>
    <name evidence="1" type="ORF">PHMEG_00029820</name>
</gene>
<protein>
    <submittedName>
        <fullName evidence="1">Uncharacterized protein</fullName>
    </submittedName>
</protein>
<keyword evidence="2" id="KW-1185">Reference proteome</keyword>
<evidence type="ECO:0000313" key="2">
    <source>
        <dbReference type="Proteomes" id="UP000198211"/>
    </source>
</evidence>
<name>A0A225V484_9STRA</name>
<comment type="caution">
    <text evidence="1">The sequence shown here is derived from an EMBL/GenBank/DDBJ whole genome shotgun (WGS) entry which is preliminary data.</text>
</comment>
<proteinExistence type="predicted"/>
<dbReference type="AlphaFoldDB" id="A0A225V484"/>
<organism evidence="1 2">
    <name type="scientific">Phytophthora megakarya</name>
    <dbReference type="NCBI Taxonomy" id="4795"/>
    <lineage>
        <taxon>Eukaryota</taxon>
        <taxon>Sar</taxon>
        <taxon>Stramenopiles</taxon>
        <taxon>Oomycota</taxon>
        <taxon>Peronosporomycetes</taxon>
        <taxon>Peronosporales</taxon>
        <taxon>Peronosporaceae</taxon>
        <taxon>Phytophthora</taxon>
    </lineage>
</organism>
<dbReference type="OrthoDB" id="119168at2759"/>
<sequence>MVGHQTKLLRSPSGYRLTVSDNLYTRHTFAKAIRSPTDDGEMHTIGTVRLNLIDKWNKPAVEAAILRVTKLSVELVSAVDLESEWKKKEADHNKAQKRLPKSRQTPFQPNLELADRAGYIVYKDRKVVAFYTNDLRATPSTRTLSGSTPEAVACCHGLHPIQR</sequence>
<reference evidence="2" key="1">
    <citation type="submission" date="2017-03" db="EMBL/GenBank/DDBJ databases">
        <title>Phytopthora megakarya and P. palmivora, two closely related causual agents of cacao black pod achieved similar genome size and gene model numbers by different mechanisms.</title>
        <authorList>
            <person name="Ali S."/>
            <person name="Shao J."/>
            <person name="Larry D.J."/>
            <person name="Kronmiller B."/>
            <person name="Shen D."/>
            <person name="Strem M.D."/>
            <person name="Melnick R.L."/>
            <person name="Guiltinan M.J."/>
            <person name="Tyler B.M."/>
            <person name="Meinhardt L.W."/>
            <person name="Bailey B.A."/>
        </authorList>
    </citation>
    <scope>NUCLEOTIDE SEQUENCE [LARGE SCALE GENOMIC DNA]</scope>
    <source>
        <strain evidence="2">zdho120</strain>
    </source>
</reference>